<dbReference type="InterPro" id="IPR002835">
    <property type="entry name" value="CofC"/>
</dbReference>
<keyword evidence="7" id="KW-1185">Reference proteome</keyword>
<keyword evidence="4 5" id="KW-0342">GTP-binding</keyword>
<dbReference type="GO" id="GO:0043814">
    <property type="term" value="F:phospholactate guanylyltransferase activity"/>
    <property type="evidence" value="ECO:0007669"/>
    <property type="project" value="UniProtKB-EC"/>
</dbReference>
<proteinExistence type="inferred from homology"/>
<evidence type="ECO:0000256" key="2">
    <source>
        <dbReference type="ARBA" id="ARBA00022695"/>
    </source>
</evidence>
<comment type="subunit">
    <text evidence="5">Homodimer.</text>
</comment>
<dbReference type="NCBIfam" id="TIGR03552">
    <property type="entry name" value="F420_cofC"/>
    <property type="match status" value="1"/>
</dbReference>
<dbReference type="EMBL" id="CP028858">
    <property type="protein sequence ID" value="AWB27563.1"/>
    <property type="molecule type" value="Genomic_DNA"/>
</dbReference>
<evidence type="ECO:0000313" key="7">
    <source>
        <dbReference type="Proteomes" id="UP000244727"/>
    </source>
</evidence>
<sequence length="204" mass="22000">MRAIVPFDARDPKTRLSVLFDADERRAFADVMLDHVVEALHAAGFEPTVLATAPVDRSDATVRVDDRSLSAAVNSVLDDWERPCAIVMADLGILTPNALDRFRATSGDVVVAPGRGGGTNALLVREPDVRVDYHGVSCRDHRAAARAVGASTTTVDSMRLATDIDEPSDLVEVLLHGSGRVHEWLRTHGVTLRADGGRVTVERS</sequence>
<dbReference type="KEGG" id="harc:HARCEL1_07495"/>
<keyword evidence="1 5" id="KW-0808">Transferase</keyword>
<dbReference type="Pfam" id="PF01983">
    <property type="entry name" value="CofC"/>
    <property type="match status" value="1"/>
</dbReference>
<comment type="similarity">
    <text evidence="5">Belongs to the CofC family.</text>
</comment>
<comment type="function">
    <text evidence="5">Guanylyltransferase that catalyzes the activation of (2S)-2-phospholactate (2-PL) as (2S)-lactyl-2-diphospho-5'-guanosine, via the condensation of 2-PL with GTP. It is involved in the biosynthesis of coenzyme F420, a hydride carrier cofactor.</text>
</comment>
<organism evidence="6 7">
    <name type="scientific">Halococcoides cellulosivorans</name>
    <dbReference type="NCBI Taxonomy" id="1679096"/>
    <lineage>
        <taxon>Archaea</taxon>
        <taxon>Methanobacteriati</taxon>
        <taxon>Methanobacteriota</taxon>
        <taxon>Stenosarchaea group</taxon>
        <taxon>Halobacteria</taxon>
        <taxon>Halobacteriales</taxon>
        <taxon>Haloarculaceae</taxon>
        <taxon>Halococcoides</taxon>
    </lineage>
</organism>
<evidence type="ECO:0000313" key="6">
    <source>
        <dbReference type="EMBL" id="AWB27563.1"/>
    </source>
</evidence>
<dbReference type="SUPFAM" id="SSF53448">
    <property type="entry name" value="Nucleotide-diphospho-sugar transferases"/>
    <property type="match status" value="1"/>
</dbReference>
<accession>A0A2R4X1F5</accession>
<dbReference type="PANTHER" id="PTHR40392:SF1">
    <property type="entry name" value="2-PHOSPHO-L-LACTATE GUANYLYLTRANSFERASE"/>
    <property type="match status" value="1"/>
</dbReference>
<dbReference type="RefSeq" id="WP_108381933.1">
    <property type="nucleotide sequence ID" value="NZ_CP028858.1"/>
</dbReference>
<evidence type="ECO:0000256" key="5">
    <source>
        <dbReference type="HAMAP-Rule" id="MF_02114"/>
    </source>
</evidence>
<dbReference type="Gene3D" id="6.10.140.50">
    <property type="match status" value="1"/>
</dbReference>
<dbReference type="GeneID" id="36512340"/>
<dbReference type="InterPro" id="IPR029044">
    <property type="entry name" value="Nucleotide-diphossugar_trans"/>
</dbReference>
<comment type="pathway">
    <text evidence="5">Cofactor biosynthesis; coenzyme F420 biosynthesis.</text>
</comment>
<dbReference type="PANTHER" id="PTHR40392">
    <property type="entry name" value="2-PHOSPHO-L-LACTATE GUANYLYLTRANSFERASE"/>
    <property type="match status" value="1"/>
</dbReference>
<dbReference type="EC" id="2.7.7.68" evidence="5"/>
<dbReference type="GO" id="GO:0005525">
    <property type="term" value="F:GTP binding"/>
    <property type="evidence" value="ECO:0007669"/>
    <property type="project" value="UniProtKB-KW"/>
</dbReference>
<keyword evidence="2 5" id="KW-0548">Nucleotidyltransferase</keyword>
<keyword evidence="3 5" id="KW-0547">Nucleotide-binding</keyword>
<dbReference type="HAMAP" id="MF_02114">
    <property type="entry name" value="CofC"/>
    <property type="match status" value="1"/>
</dbReference>
<name>A0A2R4X1F5_9EURY</name>
<dbReference type="Proteomes" id="UP000244727">
    <property type="component" value="Chromosome"/>
</dbReference>
<reference evidence="6 7" key="1">
    <citation type="submission" date="2018-04" db="EMBL/GenBank/DDBJ databases">
        <title>Halococcoides cellulosivorans gen. nov., sp. nov., an extremely halophilic cellulose-utilizing haloarchaeon from hypersaline lakes.</title>
        <authorList>
            <person name="Sorokin D.Y."/>
            <person name="Toshchakov S.V."/>
            <person name="Samarov N.I."/>
            <person name="Korzhenkov A."/>
            <person name="Kublanov I.V."/>
        </authorList>
    </citation>
    <scope>NUCLEOTIDE SEQUENCE [LARGE SCALE GENOMIC DNA]</scope>
    <source>
        <strain evidence="6 7">HArcel1</strain>
    </source>
</reference>
<evidence type="ECO:0000256" key="3">
    <source>
        <dbReference type="ARBA" id="ARBA00022741"/>
    </source>
</evidence>
<dbReference type="UniPathway" id="UPA00071"/>
<comment type="catalytic activity">
    <reaction evidence="5">
        <text>(2S)-2-phospholactate + GTP + H(+) = (2S)-lactyl-2-diphospho-5'-guanosine + diphosphate</text>
        <dbReference type="Rhea" id="RHEA:63424"/>
        <dbReference type="ChEBI" id="CHEBI:15378"/>
        <dbReference type="ChEBI" id="CHEBI:33019"/>
        <dbReference type="ChEBI" id="CHEBI:37565"/>
        <dbReference type="ChEBI" id="CHEBI:59435"/>
        <dbReference type="ChEBI" id="CHEBI:59906"/>
        <dbReference type="EC" id="2.7.7.68"/>
    </reaction>
</comment>
<gene>
    <name evidence="5 6" type="primary">cofC</name>
    <name evidence="6" type="ORF">HARCEL1_07495</name>
</gene>
<dbReference type="GO" id="GO:0052645">
    <property type="term" value="P:F420-0 metabolic process"/>
    <property type="evidence" value="ECO:0007669"/>
    <property type="project" value="UniProtKB-UniRule"/>
</dbReference>
<dbReference type="Gene3D" id="3.90.550.10">
    <property type="entry name" value="Spore Coat Polysaccharide Biosynthesis Protein SpsA, Chain A"/>
    <property type="match status" value="1"/>
</dbReference>
<evidence type="ECO:0000256" key="4">
    <source>
        <dbReference type="ARBA" id="ARBA00023134"/>
    </source>
</evidence>
<evidence type="ECO:0000256" key="1">
    <source>
        <dbReference type="ARBA" id="ARBA00022679"/>
    </source>
</evidence>
<protein>
    <recommendedName>
        <fullName evidence="5">2-phospho-L-lactate guanylyltransferase</fullName>
        <shortName evidence="5">LP guanylyltransferase</shortName>
        <ecNumber evidence="5">2.7.7.68</ecNumber>
    </recommendedName>
</protein>
<dbReference type="AlphaFoldDB" id="A0A2R4X1F5"/>